<comment type="subcellular location">
    <subcellularLocation>
        <location evidence="1">Endomembrane system</location>
    </subcellularLocation>
</comment>
<dbReference type="AlphaFoldDB" id="A0A9P0A4B9"/>
<accession>A0A9P0A4B9</accession>
<feature type="region of interest" description="Disordered" evidence="4">
    <location>
        <begin position="724"/>
        <end position="771"/>
    </location>
</feature>
<dbReference type="PROSITE" id="PS50275">
    <property type="entry name" value="SAC"/>
    <property type="match status" value="1"/>
</dbReference>
<organism evidence="6 7">
    <name type="scientific">Bemisia tabaci</name>
    <name type="common">Sweetpotato whitefly</name>
    <name type="synonym">Aleurodes tabaci</name>
    <dbReference type="NCBI Taxonomy" id="7038"/>
    <lineage>
        <taxon>Eukaryota</taxon>
        <taxon>Metazoa</taxon>
        <taxon>Ecdysozoa</taxon>
        <taxon>Arthropoda</taxon>
        <taxon>Hexapoda</taxon>
        <taxon>Insecta</taxon>
        <taxon>Pterygota</taxon>
        <taxon>Neoptera</taxon>
        <taxon>Paraneoptera</taxon>
        <taxon>Hemiptera</taxon>
        <taxon>Sternorrhyncha</taxon>
        <taxon>Aleyrodoidea</taxon>
        <taxon>Aleyrodidae</taxon>
        <taxon>Aleyrodinae</taxon>
        <taxon>Bemisia</taxon>
    </lineage>
</organism>
<sequence length="903" mass="102661">MTFLPLISEIQKIALYETKNDFYLVGSNNTQTNFRVLKLSRTVGQELSVIDDGIIYSEAEVRWLVSGSEGGHRSRSSSSNATKVLSAFGIVGFVRFLEGYYLILITKRRYAAVIRHHIIYKVEDTAMVYIPNEAVSRANNPDELRYLKMFQSIDLSSNFYFSYSYDITHTLQINMAVPRNIPRASTSLKSNSKRSDSREQQDFIDQHLKENLNLSKEEEVVYGVRNEPNRRFVWNSYLLSQTESKLNPNWVLYIMHGFISQSNICIYGRSIYVTVIARRSNKYAGTRFLKRGANFEGDVANEVETEQIVHDVGGTSQNKVRITSFVQMRGSIPAHWSQDISKMVPKPTIYFDLGDPYFETAGAHFNDLLKRYGSPTIILNLVKTKEKKKHESQLSEVINGAVKYLNLMLPPEHRIQYVTFDMARMNKGKEANVMGRLADIAHELIRKTGIYCSDLPYANQKMSTVLGFESFALNGKCLLQTGIIRVNCVDCLDRTNTAQFALGKCALGYQLCALGVLSKPVLDFDSDCVRLLEALYEDHGDTLALQYGGSQLVHRIKTYRKTAPWTSQGNDIMQTLSRYYSNTFSDAEKQHAMNLFLGLFVPQPGTPPIWENATDYYLHHPEAVGNFKRKKSPLTQWWDAEVLESLPLALNQTQKQCVDIVPGVKKDLETIDGYKQFYRSSEFTELNETFAFMISHSVRDFMPHCVTDYSPFRVRIRPGRMREETASKANTNMKNPSLTGHCSTGSTASSSSGSEESDNEDVITRNSDSQCSMSKENLTTFESLFPTMKQVYGIDCTEPNKADKLMYKRFVSVGRIATKKRSSELDRLSQLLTLSQQNQTSFNSDDIYHVTPPEVSAESIHIYENYVNRSIYGAADPDQRTLNKYEEYAKCQLGLFSVASYVQ</sequence>
<feature type="compositionally biased region" description="Low complexity" evidence="4">
    <location>
        <begin position="743"/>
        <end position="754"/>
    </location>
</feature>
<evidence type="ECO:0000256" key="2">
    <source>
        <dbReference type="ARBA" id="ARBA00022801"/>
    </source>
</evidence>
<evidence type="ECO:0000256" key="3">
    <source>
        <dbReference type="ARBA" id="ARBA00023136"/>
    </source>
</evidence>
<dbReference type="GO" id="GO:0046856">
    <property type="term" value="P:phosphatidylinositol dephosphorylation"/>
    <property type="evidence" value="ECO:0007669"/>
    <property type="project" value="InterPro"/>
</dbReference>
<dbReference type="Proteomes" id="UP001152759">
    <property type="component" value="Chromosome 10"/>
</dbReference>
<evidence type="ECO:0000313" key="7">
    <source>
        <dbReference type="Proteomes" id="UP001152759"/>
    </source>
</evidence>
<dbReference type="GO" id="GO:0043813">
    <property type="term" value="F:phosphatidylinositol-3,5-bisphosphate 5-phosphatase activity"/>
    <property type="evidence" value="ECO:0007669"/>
    <property type="project" value="InterPro"/>
</dbReference>
<dbReference type="GO" id="GO:0012505">
    <property type="term" value="C:endomembrane system"/>
    <property type="evidence" value="ECO:0007669"/>
    <property type="project" value="UniProtKB-SubCell"/>
</dbReference>
<dbReference type="PANTHER" id="PTHR45738:SF5">
    <property type="entry name" value="POLYPHOSPHOINOSITIDE PHOSPHATASE"/>
    <property type="match status" value="1"/>
</dbReference>
<feature type="domain" description="SAC" evidence="5">
    <location>
        <begin position="150"/>
        <end position="549"/>
    </location>
</feature>
<evidence type="ECO:0000259" key="5">
    <source>
        <dbReference type="PROSITE" id="PS50275"/>
    </source>
</evidence>
<keyword evidence="7" id="KW-1185">Reference proteome</keyword>
<keyword evidence="2" id="KW-0378">Hydrolase</keyword>
<evidence type="ECO:0000256" key="4">
    <source>
        <dbReference type="SAM" id="MobiDB-lite"/>
    </source>
</evidence>
<reference evidence="6" key="1">
    <citation type="submission" date="2021-12" db="EMBL/GenBank/DDBJ databases">
        <authorList>
            <person name="King R."/>
        </authorList>
    </citation>
    <scope>NUCLEOTIDE SEQUENCE</scope>
</reference>
<proteinExistence type="predicted"/>
<evidence type="ECO:0000313" key="6">
    <source>
        <dbReference type="EMBL" id="CAH0383130.1"/>
    </source>
</evidence>
<protein>
    <recommendedName>
        <fullName evidence="5">SAC domain-containing protein</fullName>
    </recommendedName>
</protein>
<evidence type="ECO:0000256" key="1">
    <source>
        <dbReference type="ARBA" id="ARBA00004308"/>
    </source>
</evidence>
<gene>
    <name evidence="6" type="ORF">BEMITA_LOCUS2603</name>
</gene>
<keyword evidence="3" id="KW-0472">Membrane</keyword>
<dbReference type="PANTHER" id="PTHR45738">
    <property type="entry name" value="POLYPHOSPHOINOSITIDE PHOSPHATASE"/>
    <property type="match status" value="1"/>
</dbReference>
<name>A0A9P0A4B9_BEMTA</name>
<dbReference type="KEGG" id="btab:109037675"/>
<dbReference type="InterPro" id="IPR002013">
    <property type="entry name" value="SAC_dom"/>
</dbReference>
<feature type="compositionally biased region" description="Polar residues" evidence="4">
    <location>
        <begin position="727"/>
        <end position="742"/>
    </location>
</feature>
<dbReference type="InterPro" id="IPR043573">
    <property type="entry name" value="Fig4-like"/>
</dbReference>
<dbReference type="Pfam" id="PF02383">
    <property type="entry name" value="Syja_N"/>
    <property type="match status" value="1"/>
</dbReference>
<dbReference type="EMBL" id="OU963871">
    <property type="protein sequence ID" value="CAH0383130.1"/>
    <property type="molecule type" value="Genomic_DNA"/>
</dbReference>